<sequence>MKGVINLDPNAQNPQDTPPAGGTIGGGTPPMGGGEPVQTPTPTIPGQPAEPKVPFTPAPEVPTSGTPEPTSTPGSQPGKEGEEQTGGGQPGGGPTTPPPAAF</sequence>
<dbReference type="Proteomes" id="UP000178313">
    <property type="component" value="Unassembled WGS sequence"/>
</dbReference>
<feature type="compositionally biased region" description="Low complexity" evidence="1">
    <location>
        <begin position="61"/>
        <end position="78"/>
    </location>
</feature>
<protein>
    <submittedName>
        <fullName evidence="2">Uncharacterized protein</fullName>
    </submittedName>
</protein>
<evidence type="ECO:0000256" key="1">
    <source>
        <dbReference type="SAM" id="MobiDB-lite"/>
    </source>
</evidence>
<organism evidence="2 3">
    <name type="scientific">Candidatus Woesebacteria bacterium RIFCSPHIGHO2_12_FULL_46_16</name>
    <dbReference type="NCBI Taxonomy" id="1802513"/>
    <lineage>
        <taxon>Bacteria</taxon>
        <taxon>Candidatus Woeseibacteriota</taxon>
    </lineage>
</organism>
<feature type="compositionally biased region" description="Gly residues" evidence="1">
    <location>
        <begin position="22"/>
        <end position="35"/>
    </location>
</feature>
<reference evidence="2 3" key="1">
    <citation type="journal article" date="2016" name="Nat. Commun.">
        <title>Thousands of microbial genomes shed light on interconnected biogeochemical processes in an aquifer system.</title>
        <authorList>
            <person name="Anantharaman K."/>
            <person name="Brown C.T."/>
            <person name="Hug L.A."/>
            <person name="Sharon I."/>
            <person name="Castelle C.J."/>
            <person name="Probst A.J."/>
            <person name="Thomas B.C."/>
            <person name="Singh A."/>
            <person name="Wilkins M.J."/>
            <person name="Karaoz U."/>
            <person name="Brodie E.L."/>
            <person name="Williams K.H."/>
            <person name="Hubbard S.S."/>
            <person name="Banfield J.F."/>
        </authorList>
    </citation>
    <scope>NUCLEOTIDE SEQUENCE [LARGE SCALE GENOMIC DNA]</scope>
</reference>
<comment type="caution">
    <text evidence="2">The sequence shown here is derived from an EMBL/GenBank/DDBJ whole genome shotgun (WGS) entry which is preliminary data.</text>
</comment>
<evidence type="ECO:0000313" key="3">
    <source>
        <dbReference type="Proteomes" id="UP000178313"/>
    </source>
</evidence>
<feature type="compositionally biased region" description="Gly residues" evidence="1">
    <location>
        <begin position="84"/>
        <end position="94"/>
    </location>
</feature>
<name>A0A1F8AY09_9BACT</name>
<evidence type="ECO:0000313" key="2">
    <source>
        <dbReference type="EMBL" id="OGM56520.1"/>
    </source>
</evidence>
<proteinExistence type="predicted"/>
<feature type="region of interest" description="Disordered" evidence="1">
    <location>
        <begin position="1"/>
        <end position="102"/>
    </location>
</feature>
<dbReference type="EMBL" id="MGGZ01000030">
    <property type="protein sequence ID" value="OGM56520.1"/>
    <property type="molecule type" value="Genomic_DNA"/>
</dbReference>
<dbReference type="AlphaFoldDB" id="A0A1F8AY09"/>
<gene>
    <name evidence="2" type="ORF">A3E46_01800</name>
</gene>
<accession>A0A1F8AY09</accession>
<dbReference type="STRING" id="1802513.A3E46_01800"/>